<organism evidence="1 2">
    <name type="scientific">Moryella indoligenes</name>
    <dbReference type="NCBI Taxonomy" id="371674"/>
    <lineage>
        <taxon>Bacteria</taxon>
        <taxon>Bacillati</taxon>
        <taxon>Bacillota</taxon>
        <taxon>Clostridia</taxon>
        <taxon>Lachnospirales</taxon>
        <taxon>Lachnospiraceae</taxon>
        <taxon>Moryella</taxon>
    </lineage>
</organism>
<evidence type="ECO:0000313" key="1">
    <source>
        <dbReference type="EMBL" id="MDQ0153348.1"/>
    </source>
</evidence>
<reference evidence="1" key="1">
    <citation type="submission" date="2023-07" db="EMBL/GenBank/DDBJ databases">
        <title>Genomic Encyclopedia of Type Strains, Phase IV (KMG-IV): sequencing the most valuable type-strain genomes for metagenomic binning, comparative biology and taxonomic classification.</title>
        <authorList>
            <person name="Goeker M."/>
        </authorList>
    </citation>
    <scope>NUCLEOTIDE SEQUENCE</scope>
    <source>
        <strain evidence="1">DSM 19659</strain>
    </source>
</reference>
<proteinExistence type="predicted"/>
<evidence type="ECO:0000313" key="2">
    <source>
        <dbReference type="Proteomes" id="UP001241537"/>
    </source>
</evidence>
<dbReference type="Proteomes" id="UP001241537">
    <property type="component" value="Unassembled WGS sequence"/>
</dbReference>
<comment type="caution">
    <text evidence="1">The sequence shown here is derived from an EMBL/GenBank/DDBJ whole genome shotgun (WGS) entry which is preliminary data.</text>
</comment>
<sequence length="72" mass="8032">MNVNITINGDIHIHCAGCGDCGDFYENDYDEAFEMPDEDEDEITELPPEEAEAVLKAVAELIFPLLRAETND</sequence>
<name>A0AAE3VC50_9FIRM</name>
<dbReference type="RefSeq" id="WP_307255301.1">
    <property type="nucleotide sequence ID" value="NZ_JAUSTO010000017.1"/>
</dbReference>
<dbReference type="AlphaFoldDB" id="A0AAE3VC50"/>
<accession>A0AAE3VC50</accession>
<gene>
    <name evidence="1" type="ORF">J2S20_002063</name>
</gene>
<dbReference type="EMBL" id="JAUSTO010000017">
    <property type="protein sequence ID" value="MDQ0153348.1"/>
    <property type="molecule type" value="Genomic_DNA"/>
</dbReference>
<keyword evidence="2" id="KW-1185">Reference proteome</keyword>
<protein>
    <submittedName>
        <fullName evidence="1">Uncharacterized protein</fullName>
    </submittedName>
</protein>